<feature type="binding site" evidence="4">
    <location>
        <position position="114"/>
    </location>
    <ligand>
        <name>Mn(2+)</name>
        <dbReference type="ChEBI" id="CHEBI:29035"/>
        <label>1</label>
    </ligand>
</feature>
<gene>
    <name evidence="7" type="primary">speB</name>
    <name evidence="16" type="ORF">HFC64_13755</name>
    <name evidence="17" type="ORF">SSOP1_0426</name>
    <name evidence="8" type="ORF">SULA_1464</name>
    <name evidence="6" type="ORF">SULB_1465</name>
    <name evidence="7" type="ORF">SULC_1463</name>
    <name evidence="9" type="ORF">SULG_07290</name>
    <name evidence="10" type="ORF">SULH_07290</name>
    <name evidence="11" type="ORF">SULI_07290</name>
    <name evidence="12" type="ORF">SULM_07290</name>
    <name evidence="13" type="ORF">SULN_07290</name>
    <name evidence="14" type="ORF">SULO_07300</name>
    <name evidence="15" type="ORF">SULZ_07530</name>
</gene>
<evidence type="ECO:0000313" key="19">
    <source>
        <dbReference type="Proteomes" id="UP000033085"/>
    </source>
</evidence>
<dbReference type="PANTHER" id="PTHR11358">
    <property type="entry name" value="ARGINASE/AGMATINASE"/>
    <property type="match status" value="1"/>
</dbReference>
<dbReference type="OMA" id="CIDAGFV"/>
<dbReference type="Proteomes" id="UP000076770">
    <property type="component" value="Chromosome i"/>
</dbReference>
<dbReference type="Proteomes" id="UP000267993">
    <property type="component" value="Chromosome"/>
</dbReference>
<evidence type="ECO:0000313" key="8">
    <source>
        <dbReference type="EMBL" id="AKA79135.1"/>
    </source>
</evidence>
<reference evidence="18 19" key="1">
    <citation type="journal article" date="2015" name="Genome Announc.">
        <title>Complete Genome Sequence of Sulfolobus solfataricus Strain 98/2 and Evolved Derivatives.</title>
        <authorList>
            <person name="McCarthy S."/>
            <person name="Gradnigo J."/>
            <person name="Johnson T."/>
            <person name="Payne S."/>
            <person name="Lipzen A."/>
            <person name="Martin J."/>
            <person name="Schackwitz W."/>
            <person name="Moriyama E."/>
            <person name="Blum P."/>
        </authorList>
    </citation>
    <scope>NUCLEOTIDE SEQUENCE [LARGE SCALE GENOMIC DNA]</scope>
    <source>
        <strain evidence="18">98/2 SULC</strain>
        <strain evidence="6">SARC-B</strain>
        <strain evidence="7">SARC-C</strain>
        <strain evidence="8 20">SULA</strain>
        <strain evidence="19">SULB</strain>
    </source>
</reference>
<dbReference type="EMBL" id="CP033240">
    <property type="protein sequence ID" value="AZF81296.1"/>
    <property type="molecule type" value="Genomic_DNA"/>
</dbReference>
<dbReference type="PATRIC" id="fig|2287.6.peg.1509"/>
<evidence type="ECO:0000313" key="25">
    <source>
        <dbReference type="Proteomes" id="UP000273443"/>
    </source>
</evidence>
<dbReference type="Proteomes" id="UP000033085">
    <property type="component" value="Chromosome"/>
</dbReference>
<comment type="similarity">
    <text evidence="1">Belongs to the arginase family. Agmatinase subfamily.</text>
</comment>
<dbReference type="InterPro" id="IPR020855">
    <property type="entry name" value="Ureohydrolase_Mn_BS"/>
</dbReference>
<dbReference type="Proteomes" id="UP000278715">
    <property type="component" value="Chromosome"/>
</dbReference>
<dbReference type="EMBL" id="CP011055">
    <property type="protein sequence ID" value="AKA73745.1"/>
    <property type="molecule type" value="Genomic_DNA"/>
</dbReference>
<reference evidence="17" key="3">
    <citation type="submission" date="2016-04" db="EMBL/GenBank/DDBJ databases">
        <authorList>
            <person name="Evans L.H."/>
            <person name="Alamgir A."/>
            <person name="Owens N."/>
            <person name="Weber N.D."/>
            <person name="Virtaneva K."/>
            <person name="Barbian K."/>
            <person name="Babar A."/>
            <person name="Rosenke K."/>
        </authorList>
    </citation>
    <scope>NUCLEOTIDE SEQUENCE</scope>
    <source>
        <strain evidence="17">P1</strain>
    </source>
</reference>
<dbReference type="KEGG" id="ssol:SULB_1465"/>
<evidence type="ECO:0000313" key="7">
    <source>
        <dbReference type="EMBL" id="AKA76442.1"/>
    </source>
</evidence>
<reference evidence="16 29" key="6">
    <citation type="journal article" date="2020" name="Nat. Commun.">
        <title>The structures of two archaeal type IV pili illuminate evolutionary relationships.</title>
        <authorList>
            <person name="Wang F."/>
            <person name="Baquero D.P."/>
            <person name="Su Z."/>
            <person name="Beltran L.C."/>
            <person name="Prangishvili D."/>
            <person name="Krupovic M."/>
            <person name="Egelman E.H."/>
        </authorList>
    </citation>
    <scope>NUCLEOTIDE SEQUENCE [LARGE SCALE GENOMIC DNA]</scope>
    <source>
        <strain evidence="16 29">POZ149</strain>
    </source>
</reference>
<dbReference type="EMBL" id="CP033235">
    <property type="protein sequence ID" value="AZF68218.1"/>
    <property type="molecule type" value="Genomic_DNA"/>
</dbReference>
<sequence length="297" mass="32973">MSDGRLLYLNENSRKFAGFNKEKSPFVIIGIPMDITSSYRPGSRFAPSSIRESAQYIEFYSIRNDVDMGEIGFNDVGDIILHPSNVEENLSRISSVISYFQESGKITISIGGEHTITAGIIKGTKREGLCLVSFDAHLDLRDEYMGYRYDHACVMRRISEYGVKIIEVGTRAVSKEEIEYAKQKGILFFTPQQIRLLGVKETARRIITSTQECKSLYISVDMDGIDPAYAPGVATPEPDGLDPTNLLDIINLIADKRVIGFDIVEVSPSYDTSGITSVLASRIILETAATVYKARSL</sequence>
<dbReference type="EMBL" id="CP033241">
    <property type="protein sequence ID" value="AZF83932.1"/>
    <property type="molecule type" value="Genomic_DNA"/>
</dbReference>
<dbReference type="GO" id="GO:0008783">
    <property type="term" value="F:agmatinase activity"/>
    <property type="evidence" value="ECO:0007669"/>
    <property type="project" value="UniProtKB-EC"/>
</dbReference>
<evidence type="ECO:0000313" key="10">
    <source>
        <dbReference type="EMBL" id="AZF70838.1"/>
    </source>
</evidence>
<dbReference type="Pfam" id="PF00491">
    <property type="entry name" value="Arginase"/>
    <property type="match status" value="1"/>
</dbReference>
<evidence type="ECO:0000313" key="22">
    <source>
        <dbReference type="Proteomes" id="UP000267993"/>
    </source>
</evidence>
<dbReference type="Proteomes" id="UP000594632">
    <property type="component" value="Chromosome"/>
</dbReference>
<dbReference type="Proteomes" id="UP000275843">
    <property type="component" value="Chromosome"/>
</dbReference>
<dbReference type="GO" id="GO:0033389">
    <property type="term" value="P:putrescine biosynthetic process from arginine, via agmatine"/>
    <property type="evidence" value="ECO:0007669"/>
    <property type="project" value="TreeGrafter"/>
</dbReference>
<dbReference type="PIRSF" id="PIRSF036979">
    <property type="entry name" value="Arginase"/>
    <property type="match status" value="1"/>
</dbReference>
<feature type="binding site" evidence="4">
    <location>
        <position position="139"/>
    </location>
    <ligand>
        <name>Mn(2+)</name>
        <dbReference type="ChEBI" id="CHEBI:29035"/>
        <label>1</label>
    </ligand>
</feature>
<evidence type="ECO:0000313" key="14">
    <source>
        <dbReference type="EMBL" id="AZF81296.1"/>
    </source>
</evidence>
<evidence type="ECO:0000313" key="17">
    <source>
        <dbReference type="EMBL" id="SAI83981.1"/>
    </source>
</evidence>
<evidence type="ECO:0000313" key="13">
    <source>
        <dbReference type="EMBL" id="AZF78693.1"/>
    </source>
</evidence>
<dbReference type="RefSeq" id="WP_010922974.1">
    <property type="nucleotide sequence ID" value="NZ_CP011055.2"/>
</dbReference>
<dbReference type="OrthoDB" id="7186at2157"/>
<keyword evidence="2 4" id="KW-0479">Metal-binding</keyword>
<reference evidence="22 23" key="4">
    <citation type="journal article" date="2018" name="Proc. Natl. Acad. Sci. U.S.A.">
        <title>Nonmutational mechanism of inheritance in the Archaeon Sulfolobus solfataricus.</title>
        <authorList>
            <person name="Payne S."/>
            <person name="McCarthy S."/>
            <person name="Johnson T."/>
            <person name="North E."/>
            <person name="Blum P."/>
        </authorList>
    </citation>
    <scope>NUCLEOTIDE SEQUENCE [LARGE SCALE GENOMIC DNA]</scope>
    <source>
        <strain evidence="10 22">SARC-H</strain>
        <strain evidence="11 26">SARC-I</strain>
        <strain evidence="13 27">SARC-N</strain>
        <strain evidence="14 28">SARC-O</strain>
        <strain evidence="15 23">SUL120</strain>
        <strain evidence="9 24">SULG</strain>
        <strain evidence="12 25">SULM</strain>
    </source>
</reference>
<dbReference type="Proteomes" id="UP000033057">
    <property type="component" value="Chromosome"/>
</dbReference>
<evidence type="ECO:0000256" key="1">
    <source>
        <dbReference type="ARBA" id="ARBA00009227"/>
    </source>
</evidence>
<dbReference type="Proteomes" id="UP000273194">
    <property type="component" value="Chromosome"/>
</dbReference>
<evidence type="ECO:0000313" key="27">
    <source>
        <dbReference type="Proteomes" id="UP000278715"/>
    </source>
</evidence>
<evidence type="ECO:0000313" key="18">
    <source>
        <dbReference type="Proteomes" id="UP000033057"/>
    </source>
</evidence>
<dbReference type="EMBL" id="CP033237">
    <property type="protein sequence ID" value="AZF73458.1"/>
    <property type="molecule type" value="Genomic_DNA"/>
</dbReference>
<evidence type="ECO:0000313" key="23">
    <source>
        <dbReference type="Proteomes" id="UP000269431"/>
    </source>
</evidence>
<dbReference type="EMBL" id="LT549890">
    <property type="protein sequence ID" value="SAI83981.1"/>
    <property type="molecule type" value="Genomic_DNA"/>
</dbReference>
<dbReference type="CDD" id="cd11593">
    <property type="entry name" value="Agmatinase-like_2"/>
    <property type="match status" value="1"/>
</dbReference>
<dbReference type="EC" id="3.5.3.11" evidence="7"/>
<evidence type="ECO:0000313" key="6">
    <source>
        <dbReference type="EMBL" id="AKA73745.1"/>
    </source>
</evidence>
<dbReference type="PROSITE" id="PS51409">
    <property type="entry name" value="ARGINASE_2"/>
    <property type="match status" value="1"/>
</dbReference>
<dbReference type="GO" id="GO:0046872">
    <property type="term" value="F:metal ion binding"/>
    <property type="evidence" value="ECO:0007669"/>
    <property type="project" value="UniProtKB-KW"/>
</dbReference>
<reference evidence="21" key="2">
    <citation type="submission" date="2016-04" db="EMBL/GenBank/DDBJ databases">
        <authorList>
            <person name="Shah S.A."/>
            <person name="Garrett R.A."/>
        </authorList>
    </citation>
    <scope>NUCLEOTIDE SEQUENCE [LARGE SCALE GENOMIC DNA]</scope>
    <source>
        <strain evidence="21">ATCC 35091 / DSM 1616 / JCM 8930 / NBRC 15331 / P1</strain>
    </source>
</reference>
<evidence type="ECO:0000313" key="9">
    <source>
        <dbReference type="EMBL" id="AZF68218.1"/>
    </source>
</evidence>
<feature type="binding site" evidence="4">
    <location>
        <position position="221"/>
    </location>
    <ligand>
        <name>Mn(2+)</name>
        <dbReference type="ChEBI" id="CHEBI:29035"/>
        <label>1</label>
    </ligand>
</feature>
<organism evidence="7 18">
    <name type="scientific">Saccharolobus solfataricus</name>
    <name type="common">Sulfolobus solfataricus</name>
    <dbReference type="NCBI Taxonomy" id="2287"/>
    <lineage>
        <taxon>Archaea</taxon>
        <taxon>Thermoproteota</taxon>
        <taxon>Thermoprotei</taxon>
        <taxon>Sulfolobales</taxon>
        <taxon>Sulfolobaceae</taxon>
        <taxon>Saccharolobus</taxon>
    </lineage>
</organism>
<dbReference type="EMBL" id="CP050869">
    <property type="protein sequence ID" value="QPG50739.1"/>
    <property type="molecule type" value="Genomic_DNA"/>
</dbReference>
<dbReference type="PANTHER" id="PTHR11358:SF26">
    <property type="entry name" value="GUANIDINO ACID HYDROLASE, MITOCHONDRIAL"/>
    <property type="match status" value="1"/>
</dbReference>
<feature type="binding site" evidence="4">
    <location>
        <position position="223"/>
    </location>
    <ligand>
        <name>Mn(2+)</name>
        <dbReference type="ChEBI" id="CHEBI:29035"/>
        <label>1</label>
    </ligand>
</feature>
<dbReference type="KEGG" id="ssoa:SULA_1464"/>
<dbReference type="SUPFAM" id="SSF52768">
    <property type="entry name" value="Arginase/deacetylase"/>
    <property type="match status" value="1"/>
</dbReference>
<dbReference type="PROSITE" id="PS01053">
    <property type="entry name" value="ARGINASE_1"/>
    <property type="match status" value="1"/>
</dbReference>
<reference evidence="7" key="5">
    <citation type="submission" date="2018-10" db="EMBL/GenBank/DDBJ databases">
        <authorList>
            <person name="McCarthy S."/>
            <person name="Gradnigo J."/>
            <person name="Johnson T."/>
            <person name="Payne S."/>
            <person name="Lipzen A."/>
            <person name="Schackwitz W."/>
            <person name="Martin J."/>
            <person name="Moriyama E."/>
            <person name="Blum P."/>
        </authorList>
    </citation>
    <scope>NUCLEOTIDE SEQUENCE</scope>
    <source>
        <strain evidence="6">SARC-B</strain>
        <strain evidence="7">SARC-C</strain>
        <strain evidence="8">SULA</strain>
    </source>
</reference>
<dbReference type="EMBL" id="CP033238">
    <property type="protein sequence ID" value="AZF76082.1"/>
    <property type="molecule type" value="Genomic_DNA"/>
</dbReference>
<comment type="cofactor">
    <cofactor evidence="4">
        <name>Mn(2+)</name>
        <dbReference type="ChEBI" id="CHEBI:29035"/>
    </cofactor>
    <text evidence="4">Binds 2 manganese ions per subunit.</text>
</comment>
<evidence type="ECO:0000256" key="4">
    <source>
        <dbReference type="PIRSR" id="PIRSR036979-1"/>
    </source>
</evidence>
<dbReference type="AlphaFoldDB" id="A0A0E3JXJ4"/>
<dbReference type="InterPro" id="IPR005925">
    <property type="entry name" value="Agmatinase-rel"/>
</dbReference>
<evidence type="ECO:0000313" key="16">
    <source>
        <dbReference type="EMBL" id="QPG50739.1"/>
    </source>
</evidence>
<dbReference type="EMBL" id="CP033239">
    <property type="protein sequence ID" value="AZF78693.1"/>
    <property type="molecule type" value="Genomic_DNA"/>
</dbReference>
<dbReference type="EMBL" id="CP033236">
    <property type="protein sequence ID" value="AZF70838.1"/>
    <property type="molecule type" value="Genomic_DNA"/>
</dbReference>
<evidence type="ECO:0000256" key="2">
    <source>
        <dbReference type="ARBA" id="ARBA00022723"/>
    </source>
</evidence>
<feature type="binding site" evidence="4">
    <location>
        <position position="135"/>
    </location>
    <ligand>
        <name>Mn(2+)</name>
        <dbReference type="ChEBI" id="CHEBI:29035"/>
        <label>1</label>
    </ligand>
</feature>
<keyword evidence="3 5" id="KW-0378">Hydrolase</keyword>
<protein>
    <submittedName>
        <fullName evidence="7">Agmatinase</fullName>
        <ecNumber evidence="7">3.5.3.11</ecNumber>
    </submittedName>
</protein>
<keyword evidence="4" id="KW-0464">Manganese</keyword>
<evidence type="ECO:0000313" key="12">
    <source>
        <dbReference type="EMBL" id="AZF76082.1"/>
    </source>
</evidence>
<evidence type="ECO:0000313" key="20">
    <source>
        <dbReference type="Proteomes" id="UP000033106"/>
    </source>
</evidence>
<feature type="binding site" evidence="4">
    <location>
        <position position="137"/>
    </location>
    <ligand>
        <name>Mn(2+)</name>
        <dbReference type="ChEBI" id="CHEBI:29035"/>
        <label>1</label>
    </ligand>
</feature>
<evidence type="ECO:0000313" key="15">
    <source>
        <dbReference type="EMBL" id="AZF83932.1"/>
    </source>
</evidence>
<accession>A0A0E3JXJ4</accession>
<evidence type="ECO:0000313" key="11">
    <source>
        <dbReference type="EMBL" id="AZF73458.1"/>
    </source>
</evidence>
<name>A0A0E3JXJ4_SACSO</name>
<evidence type="ECO:0000313" key="29">
    <source>
        <dbReference type="Proteomes" id="UP000594632"/>
    </source>
</evidence>
<dbReference type="InterPro" id="IPR023696">
    <property type="entry name" value="Ureohydrolase_dom_sf"/>
</dbReference>
<dbReference type="InterPro" id="IPR006035">
    <property type="entry name" value="Ureohydrolase"/>
</dbReference>
<dbReference type="Gene3D" id="3.40.800.10">
    <property type="entry name" value="Ureohydrolase domain"/>
    <property type="match status" value="1"/>
</dbReference>
<dbReference type="Proteomes" id="UP000269431">
    <property type="component" value="Chromosome"/>
</dbReference>
<evidence type="ECO:0000256" key="3">
    <source>
        <dbReference type="ARBA" id="ARBA00022801"/>
    </source>
</evidence>
<dbReference type="Proteomes" id="UP000033106">
    <property type="component" value="Chromosome"/>
</dbReference>
<dbReference type="GeneID" id="44129423"/>
<proteinExistence type="inferred from homology"/>
<evidence type="ECO:0000313" key="21">
    <source>
        <dbReference type="Proteomes" id="UP000076770"/>
    </source>
</evidence>
<evidence type="ECO:0000313" key="26">
    <source>
        <dbReference type="Proteomes" id="UP000275843"/>
    </source>
</evidence>
<dbReference type="KEGG" id="ssof:SULC_1463"/>
<dbReference type="NCBIfam" id="TIGR01230">
    <property type="entry name" value="agmatinase"/>
    <property type="match status" value="1"/>
</dbReference>
<dbReference type="EMBL" id="CP011057">
    <property type="protein sequence ID" value="AKA79135.1"/>
    <property type="molecule type" value="Genomic_DNA"/>
</dbReference>
<dbReference type="GeneID" id="1455579"/>
<evidence type="ECO:0000256" key="5">
    <source>
        <dbReference type="RuleBase" id="RU003684"/>
    </source>
</evidence>
<evidence type="ECO:0000313" key="28">
    <source>
        <dbReference type="Proteomes" id="UP000282269"/>
    </source>
</evidence>
<dbReference type="EMBL" id="CP011056">
    <property type="protein sequence ID" value="AKA76442.1"/>
    <property type="molecule type" value="Genomic_DNA"/>
</dbReference>
<dbReference type="Proteomes" id="UP000282269">
    <property type="component" value="Chromosome"/>
</dbReference>
<evidence type="ECO:0000313" key="24">
    <source>
        <dbReference type="Proteomes" id="UP000273194"/>
    </source>
</evidence>
<dbReference type="Proteomes" id="UP000273443">
    <property type="component" value="Chromosome"/>
</dbReference>